<evidence type="ECO:0000256" key="1">
    <source>
        <dbReference type="ARBA" id="ARBA00008007"/>
    </source>
</evidence>
<dbReference type="Gene3D" id="3.40.50.2020">
    <property type="match status" value="1"/>
</dbReference>
<feature type="domain" description="Phosphoribosyltransferase" evidence="2">
    <location>
        <begin position="182"/>
        <end position="226"/>
    </location>
</feature>
<dbReference type="Proteomes" id="UP000008701">
    <property type="component" value="Chromosome"/>
</dbReference>
<dbReference type="SUPFAM" id="SSF53271">
    <property type="entry name" value="PRTase-like"/>
    <property type="match status" value="1"/>
</dbReference>
<dbReference type="STRING" id="290317.Cpha266_2371"/>
<comment type="similarity">
    <text evidence="1">Belongs to the ComF/GntX family.</text>
</comment>
<dbReference type="InterPro" id="IPR029057">
    <property type="entry name" value="PRTase-like"/>
</dbReference>
<dbReference type="HOGENOM" id="CLU_054549_1_0_10"/>
<dbReference type="EMBL" id="CP000492">
    <property type="protein sequence ID" value="ABL66359.1"/>
    <property type="molecule type" value="Genomic_DNA"/>
</dbReference>
<dbReference type="PANTHER" id="PTHR47505:SF1">
    <property type="entry name" value="DNA UTILIZATION PROTEIN YHGH"/>
    <property type="match status" value="1"/>
</dbReference>
<protein>
    <submittedName>
        <fullName evidence="3">Phosphoribosyltransferase</fullName>
    </submittedName>
</protein>
<dbReference type="RefSeq" id="WP_011746144.1">
    <property type="nucleotide sequence ID" value="NC_008639.1"/>
</dbReference>
<dbReference type="AlphaFoldDB" id="A1BIY2"/>
<dbReference type="InterPro" id="IPR000836">
    <property type="entry name" value="PRTase_dom"/>
</dbReference>
<evidence type="ECO:0000259" key="2">
    <source>
        <dbReference type="Pfam" id="PF00156"/>
    </source>
</evidence>
<dbReference type="OrthoDB" id="9779910at2"/>
<keyword evidence="4" id="KW-1185">Reference proteome</keyword>
<dbReference type="Pfam" id="PF00156">
    <property type="entry name" value="Pribosyltran"/>
    <property type="match status" value="1"/>
</dbReference>
<evidence type="ECO:0000313" key="3">
    <source>
        <dbReference type="EMBL" id="ABL66359.1"/>
    </source>
</evidence>
<dbReference type="GO" id="GO:0016757">
    <property type="term" value="F:glycosyltransferase activity"/>
    <property type="evidence" value="ECO:0007669"/>
    <property type="project" value="UniProtKB-KW"/>
</dbReference>
<keyword evidence="3" id="KW-0328">Glycosyltransferase</keyword>
<keyword evidence="3" id="KW-0808">Transferase</keyword>
<dbReference type="KEGG" id="cph:Cpha266_2371"/>
<dbReference type="CDD" id="cd06223">
    <property type="entry name" value="PRTases_typeI"/>
    <property type="match status" value="1"/>
</dbReference>
<proteinExistence type="inferred from homology"/>
<gene>
    <name evidence="3" type="ordered locus">Cpha266_2371</name>
</gene>
<dbReference type="eggNOG" id="COG1040">
    <property type="taxonomic scope" value="Bacteria"/>
</dbReference>
<dbReference type="InterPro" id="IPR051910">
    <property type="entry name" value="ComF/GntX_DNA_util-trans"/>
</dbReference>
<accession>A1BIY2</accession>
<dbReference type="PANTHER" id="PTHR47505">
    <property type="entry name" value="DNA UTILIZATION PROTEIN YHGH"/>
    <property type="match status" value="1"/>
</dbReference>
<reference evidence="3 4" key="1">
    <citation type="submission" date="2006-12" db="EMBL/GenBank/DDBJ databases">
        <title>Complete sequence of Chlorobium phaeobacteroides DSM 266.</title>
        <authorList>
            <consortium name="US DOE Joint Genome Institute"/>
            <person name="Copeland A."/>
            <person name="Lucas S."/>
            <person name="Lapidus A."/>
            <person name="Barry K."/>
            <person name="Detter J.C."/>
            <person name="Glavina del Rio T."/>
            <person name="Hammon N."/>
            <person name="Israni S."/>
            <person name="Pitluck S."/>
            <person name="Goltsman E."/>
            <person name="Schmutz J."/>
            <person name="Larimer F."/>
            <person name="Land M."/>
            <person name="Hauser L."/>
            <person name="Mikhailova N."/>
            <person name="Li T."/>
            <person name="Overmann J."/>
            <person name="Bryant D.A."/>
            <person name="Richardson P."/>
        </authorList>
    </citation>
    <scope>NUCLEOTIDE SEQUENCE [LARGE SCALE GENOMIC DNA]</scope>
    <source>
        <strain evidence="3 4">DSM 266</strain>
    </source>
</reference>
<name>A1BIY2_CHLPD</name>
<organism evidence="3 4">
    <name type="scientific">Chlorobium phaeobacteroides (strain DSM 266 / SMG 266 / 2430)</name>
    <dbReference type="NCBI Taxonomy" id="290317"/>
    <lineage>
        <taxon>Bacteria</taxon>
        <taxon>Pseudomonadati</taxon>
        <taxon>Chlorobiota</taxon>
        <taxon>Chlorobiia</taxon>
        <taxon>Chlorobiales</taxon>
        <taxon>Chlorobiaceae</taxon>
        <taxon>Chlorobium/Pelodictyon group</taxon>
        <taxon>Chlorobium</taxon>
    </lineage>
</organism>
<sequence length="231" mass="25536">MDDRLLHFVYPNVCVVCQNLLLASERYLCSSCLNGFEPFSEGAAPERVFLRSIESHFGEDSLFERAWCRYVFHKNSALQQAVHAMKYQGMFNLGIFFGKEIGRYIAASGMDCDAIDCIVPVPLNRLKLIERSFNQAEKIAEGMAAVLHKPVEPRMLRRVTYTSSQTGLTLAQRKKNLAGAFEPGKGRIPRRVILVDDIVTTGATMVAAAQALQKGGAETIHLAALALAAKE</sequence>
<evidence type="ECO:0000313" key="4">
    <source>
        <dbReference type="Proteomes" id="UP000008701"/>
    </source>
</evidence>